<proteinExistence type="predicted"/>
<feature type="region of interest" description="Disordered" evidence="6">
    <location>
        <begin position="236"/>
        <end position="256"/>
    </location>
</feature>
<evidence type="ECO:0000256" key="4">
    <source>
        <dbReference type="ARBA" id="ARBA00023136"/>
    </source>
</evidence>
<comment type="caution">
    <text evidence="9">The sequence shown here is derived from an EMBL/GenBank/DDBJ whole genome shotgun (WGS) entry which is preliminary data.</text>
</comment>
<feature type="domain" description="GTD-binding" evidence="8">
    <location>
        <begin position="327"/>
        <end position="425"/>
    </location>
</feature>
<evidence type="ECO:0000256" key="6">
    <source>
        <dbReference type="SAM" id="MobiDB-lite"/>
    </source>
</evidence>
<evidence type="ECO:0000313" key="10">
    <source>
        <dbReference type="Proteomes" id="UP000825935"/>
    </source>
</evidence>
<evidence type="ECO:0000256" key="7">
    <source>
        <dbReference type="SAM" id="Phobius"/>
    </source>
</evidence>
<dbReference type="InterPro" id="IPR007656">
    <property type="entry name" value="GTD-bd"/>
</dbReference>
<keyword evidence="4 7" id="KW-0472">Membrane</keyword>
<organism evidence="9 10">
    <name type="scientific">Ceratopteris richardii</name>
    <name type="common">Triangle waterfern</name>
    <dbReference type="NCBI Taxonomy" id="49495"/>
    <lineage>
        <taxon>Eukaryota</taxon>
        <taxon>Viridiplantae</taxon>
        <taxon>Streptophyta</taxon>
        <taxon>Embryophyta</taxon>
        <taxon>Tracheophyta</taxon>
        <taxon>Polypodiopsida</taxon>
        <taxon>Polypodiidae</taxon>
        <taxon>Polypodiales</taxon>
        <taxon>Pteridineae</taxon>
        <taxon>Pteridaceae</taxon>
        <taxon>Parkerioideae</taxon>
        <taxon>Ceratopteris</taxon>
    </lineage>
</organism>
<dbReference type="Pfam" id="PF04576">
    <property type="entry name" value="Zein-binding"/>
    <property type="match status" value="1"/>
</dbReference>
<evidence type="ECO:0000256" key="2">
    <source>
        <dbReference type="ARBA" id="ARBA00022692"/>
    </source>
</evidence>
<sequence length="731" mass="81551">MGSTLLPLYEDPWTSADLFHAFIQLLFTFLFLVNAIIMCIIYLLRKWYGWGHPSSYHNLHQACPSVLQSAVSSKPFAVDPNESGVDTSMRAGKLLKRVWSQGRKVNTNTSHFCPKCDDTCTKERDLFLRHEKYYSYRCRKKHSFSCPTQSPGVGVTSSSTCASRVCYTDSCSSQKLLESDWDIKTCGSVDAAVSQIPNAEVMHFNEEICQMTGRMQNNFNSPSTCSQMLGENETLGINSHPDKLQAEGSSSKQPRLDILPKASPRRVCSEIGIESFLSNSSVQKEILDEIEDGDVDVFHLFRKKCGNRVASNLSVKQSDFKDCDMGWYIESLKDTILGGQKKLRALYAELEVERLSSATAANEAMSMIARLQEEKAALCMEASHYQRIAEERAIHEEQAMQLLKDILVKKESEIFLLEKEVKILRAKHCSDFGEQANLRQGVEEYFSDKGHGLLLLEYEGDVGRVNEISTGNKVRKGKESTPSDLTEEQPLKRLRGIIDHEDVVPERSCEGQKSVGLVVCSDQMKALLQEIEKVPEEDLPFQQKVSASGNINVTSDGSSVPMHDILSSVESSKNDNQVIIAQARENEAINKFIAVDKSAESLKSEREFAIQDDAGAFINKITNVDKSAEFSMSEGVFALQDNAESVLVNTLIFSSFDINATVDYGEETQNSVTADSLKLSNTVSGRKSMMDLQAYEVDKLACGCPYLLSHKSSNFKSFEEIDNTLLRSPVH</sequence>
<dbReference type="InterPro" id="IPR039306">
    <property type="entry name" value="MYOB"/>
</dbReference>
<comment type="subcellular location">
    <subcellularLocation>
        <location evidence="1">Membrane</location>
        <topology evidence="1">Single-pass membrane protein</topology>
    </subcellularLocation>
</comment>
<evidence type="ECO:0000256" key="3">
    <source>
        <dbReference type="ARBA" id="ARBA00022989"/>
    </source>
</evidence>
<keyword evidence="10" id="KW-1185">Reference proteome</keyword>
<evidence type="ECO:0000256" key="1">
    <source>
        <dbReference type="ARBA" id="ARBA00004167"/>
    </source>
</evidence>
<keyword evidence="2 7" id="KW-0812">Transmembrane</keyword>
<accession>A0A8T2VJ39</accession>
<dbReference type="GO" id="GO:0080115">
    <property type="term" value="F:myosin XI tail binding"/>
    <property type="evidence" value="ECO:0007669"/>
    <property type="project" value="UniProtKB-ARBA"/>
</dbReference>
<dbReference type="AlphaFoldDB" id="A0A8T2VJ39"/>
<dbReference type="PANTHER" id="PTHR31448">
    <property type="entry name" value="MYOSIN-BINDING PROTEIN 2"/>
    <property type="match status" value="1"/>
</dbReference>
<evidence type="ECO:0000256" key="5">
    <source>
        <dbReference type="SAM" id="Coils"/>
    </source>
</evidence>
<dbReference type="PROSITE" id="PS51775">
    <property type="entry name" value="GTD_BINDING"/>
    <property type="match status" value="1"/>
</dbReference>
<keyword evidence="5" id="KW-0175">Coiled coil</keyword>
<dbReference type="GO" id="GO:0016020">
    <property type="term" value="C:membrane"/>
    <property type="evidence" value="ECO:0007669"/>
    <property type="project" value="UniProtKB-SubCell"/>
</dbReference>
<dbReference type="EMBL" id="CM035407">
    <property type="protein sequence ID" value="KAH7444479.1"/>
    <property type="molecule type" value="Genomic_DNA"/>
</dbReference>
<gene>
    <name evidence="9" type="ORF">KP509_02G079500</name>
</gene>
<reference evidence="9" key="1">
    <citation type="submission" date="2021-08" db="EMBL/GenBank/DDBJ databases">
        <title>WGS assembly of Ceratopteris richardii.</title>
        <authorList>
            <person name="Marchant D.B."/>
            <person name="Chen G."/>
            <person name="Jenkins J."/>
            <person name="Shu S."/>
            <person name="Leebens-Mack J."/>
            <person name="Grimwood J."/>
            <person name="Schmutz J."/>
            <person name="Soltis P."/>
            <person name="Soltis D."/>
            <person name="Chen Z.-H."/>
        </authorList>
    </citation>
    <scope>NUCLEOTIDE SEQUENCE</scope>
    <source>
        <strain evidence="9">Whitten #5841</strain>
        <tissue evidence="9">Leaf</tissue>
    </source>
</reference>
<keyword evidence="3 7" id="KW-1133">Transmembrane helix</keyword>
<dbReference type="OrthoDB" id="1933744at2759"/>
<protein>
    <recommendedName>
        <fullName evidence="8">GTD-binding domain-containing protein</fullName>
    </recommendedName>
</protein>
<evidence type="ECO:0000259" key="8">
    <source>
        <dbReference type="PROSITE" id="PS51775"/>
    </source>
</evidence>
<dbReference type="PANTHER" id="PTHR31448:SF3">
    <property type="entry name" value="MYOSIN-BINDING PROTEIN 2"/>
    <property type="match status" value="1"/>
</dbReference>
<name>A0A8T2VJ39_CERRI</name>
<evidence type="ECO:0000313" key="9">
    <source>
        <dbReference type="EMBL" id="KAH7444479.1"/>
    </source>
</evidence>
<dbReference type="Proteomes" id="UP000825935">
    <property type="component" value="Chromosome 2"/>
</dbReference>
<feature type="coiled-coil region" evidence="5">
    <location>
        <begin position="361"/>
        <end position="427"/>
    </location>
</feature>
<feature type="transmembrane region" description="Helical" evidence="7">
    <location>
        <begin position="20"/>
        <end position="44"/>
    </location>
</feature>